<feature type="signal peptide" evidence="1">
    <location>
        <begin position="1"/>
        <end position="23"/>
    </location>
</feature>
<evidence type="ECO:0000313" key="2">
    <source>
        <dbReference type="EMBL" id="MBU3852636.1"/>
    </source>
</evidence>
<dbReference type="Proteomes" id="UP000823865">
    <property type="component" value="Unassembled WGS sequence"/>
</dbReference>
<comment type="caution">
    <text evidence="2">The sequence shown here is derived from an EMBL/GenBank/DDBJ whole genome shotgun (WGS) entry which is preliminary data.</text>
</comment>
<dbReference type="InterPro" id="IPR019500">
    <property type="entry name" value="Pep_S46"/>
</dbReference>
<dbReference type="GO" id="GO:0006508">
    <property type="term" value="P:proteolysis"/>
    <property type="evidence" value="ECO:0007669"/>
    <property type="project" value="UniProtKB-KW"/>
</dbReference>
<protein>
    <submittedName>
        <fullName evidence="2">Serine protease</fullName>
    </submittedName>
</protein>
<dbReference type="PANTHER" id="PTHR43019:SF23">
    <property type="entry name" value="PROTEASE DO-LIKE 5, CHLOROPLASTIC"/>
    <property type="match status" value="1"/>
</dbReference>
<keyword evidence="2" id="KW-0645">Protease</keyword>
<dbReference type="PANTHER" id="PTHR43019">
    <property type="entry name" value="SERINE ENDOPROTEASE DEGS"/>
    <property type="match status" value="1"/>
</dbReference>
<sequence>MKRTNILQTSSLLLWLLTGILFGACNQSEEAINEKCGSGVVLIKNQGYYELSIPNGGSIYFTNYSKEEGLVQFTINPDSIVPFESYGTGFFVSDEGLIATNHHVIAPYVSPSEVKQAIREVVRQVQAQLSAEYDQMVAIQKEVQQRQMLKYMFGQDYTEESYTAAWIESQMESYRRLYQAYSSLNIAQAQLKLHNKIDIAYNDSYIKSEADFHSCNLVGSDEEHDLALIQLADGKTPQGRYVFPVSDTDPLEDYSIWEQAMKTIHADKNQRLVMIGYNLGPVLAVTNQGIKAQYTSGSISQKDEDRILYSIPALHGSSGSPVINARGQLVAIQYAGLDKTQSFNYGIRSIHLRRLMDKAGE</sequence>
<evidence type="ECO:0000256" key="1">
    <source>
        <dbReference type="SAM" id="SignalP"/>
    </source>
</evidence>
<feature type="chain" id="PRO_5039000112" evidence="1">
    <location>
        <begin position="24"/>
        <end position="361"/>
    </location>
</feature>
<evidence type="ECO:0000313" key="3">
    <source>
        <dbReference type="Proteomes" id="UP000823865"/>
    </source>
</evidence>
<dbReference type="GO" id="GO:0043171">
    <property type="term" value="P:peptide catabolic process"/>
    <property type="evidence" value="ECO:0007669"/>
    <property type="project" value="UniProtKB-ARBA"/>
</dbReference>
<dbReference type="AlphaFoldDB" id="A0A9E2P122"/>
<dbReference type="Pfam" id="PF13365">
    <property type="entry name" value="Trypsin_2"/>
    <property type="match status" value="1"/>
</dbReference>
<dbReference type="Pfam" id="PF10459">
    <property type="entry name" value="Peptidase_S46"/>
    <property type="match status" value="1"/>
</dbReference>
<accession>A0A9E2P122</accession>
<organism evidence="2 3">
    <name type="scientific">Candidatus Paraprevotella stercoravium</name>
    <dbReference type="NCBI Taxonomy" id="2838725"/>
    <lineage>
        <taxon>Bacteria</taxon>
        <taxon>Pseudomonadati</taxon>
        <taxon>Bacteroidota</taxon>
        <taxon>Bacteroidia</taxon>
        <taxon>Bacteroidales</taxon>
        <taxon>Prevotellaceae</taxon>
        <taxon>Paraprevotella</taxon>
    </lineage>
</organism>
<proteinExistence type="predicted"/>
<reference evidence="2" key="2">
    <citation type="submission" date="2021-04" db="EMBL/GenBank/DDBJ databases">
        <authorList>
            <person name="Gilroy R."/>
        </authorList>
    </citation>
    <scope>NUCLEOTIDE SEQUENCE</scope>
    <source>
        <strain evidence="2">G3-2149</strain>
    </source>
</reference>
<gene>
    <name evidence="2" type="ORF">H9789_02175</name>
</gene>
<dbReference type="GO" id="GO:0008239">
    <property type="term" value="F:dipeptidyl-peptidase activity"/>
    <property type="evidence" value="ECO:0007669"/>
    <property type="project" value="InterPro"/>
</dbReference>
<dbReference type="SUPFAM" id="SSF50494">
    <property type="entry name" value="Trypsin-like serine proteases"/>
    <property type="match status" value="1"/>
</dbReference>
<dbReference type="EMBL" id="JAHLFU010000037">
    <property type="protein sequence ID" value="MBU3852636.1"/>
    <property type="molecule type" value="Genomic_DNA"/>
</dbReference>
<dbReference type="InterPro" id="IPR043504">
    <property type="entry name" value="Peptidase_S1_PA_chymotrypsin"/>
</dbReference>
<keyword evidence="1" id="KW-0732">Signal</keyword>
<dbReference type="GO" id="GO:0070009">
    <property type="term" value="F:serine-type aminopeptidase activity"/>
    <property type="evidence" value="ECO:0007669"/>
    <property type="project" value="InterPro"/>
</dbReference>
<reference evidence="2" key="1">
    <citation type="journal article" date="2021" name="PeerJ">
        <title>Extensive microbial diversity within the chicken gut microbiome revealed by metagenomics and culture.</title>
        <authorList>
            <person name="Gilroy R."/>
            <person name="Ravi A."/>
            <person name="Getino M."/>
            <person name="Pursley I."/>
            <person name="Horton D.L."/>
            <person name="Alikhan N.F."/>
            <person name="Baker D."/>
            <person name="Gharbi K."/>
            <person name="Hall N."/>
            <person name="Watson M."/>
            <person name="Adriaenssens E.M."/>
            <person name="Foster-Nyarko E."/>
            <person name="Jarju S."/>
            <person name="Secka A."/>
            <person name="Antonio M."/>
            <person name="Oren A."/>
            <person name="Chaudhuri R.R."/>
            <person name="La Ragione R."/>
            <person name="Hildebrand F."/>
            <person name="Pallen M.J."/>
        </authorList>
    </citation>
    <scope>NUCLEOTIDE SEQUENCE</scope>
    <source>
        <strain evidence="2">G3-2149</strain>
    </source>
</reference>
<dbReference type="PROSITE" id="PS51257">
    <property type="entry name" value="PROKAR_LIPOPROTEIN"/>
    <property type="match status" value="1"/>
</dbReference>
<dbReference type="InterPro" id="IPR009003">
    <property type="entry name" value="Peptidase_S1_PA"/>
</dbReference>
<dbReference type="Gene3D" id="2.40.10.10">
    <property type="entry name" value="Trypsin-like serine proteases"/>
    <property type="match status" value="2"/>
</dbReference>
<keyword evidence="2" id="KW-0378">Hydrolase</keyword>
<name>A0A9E2P122_9BACT</name>